<evidence type="ECO:0000313" key="7">
    <source>
        <dbReference type="Proteomes" id="UP001597097"/>
    </source>
</evidence>
<feature type="domain" description="HTH luxR-type" evidence="5">
    <location>
        <begin position="95"/>
        <end position="160"/>
    </location>
</feature>
<feature type="region of interest" description="Disordered" evidence="4">
    <location>
        <begin position="81"/>
        <end position="102"/>
    </location>
</feature>
<evidence type="ECO:0000259" key="5">
    <source>
        <dbReference type="PROSITE" id="PS50043"/>
    </source>
</evidence>
<keyword evidence="1" id="KW-0805">Transcription regulation</keyword>
<sequence>VLGDGRFEEAARRHGRAGAAYEAMRRPYGAARAAEAEAGARLELDDREAAAEIIARAAERYTALGATHDAARCRHLLREIGAGSRPHGGRKSRAGRKANGVLSPRESEVARLVALGQTNREIAVVLFLSRRTVDTHVARVLQKLGVRTRYEVSSSMSEAPAG</sequence>
<dbReference type="CDD" id="cd06170">
    <property type="entry name" value="LuxR_C_like"/>
    <property type="match status" value="1"/>
</dbReference>
<comment type="caution">
    <text evidence="6">The sequence shown here is derived from an EMBL/GenBank/DDBJ whole genome shotgun (WGS) entry which is preliminary data.</text>
</comment>
<accession>A0ABW4G1W3</accession>
<evidence type="ECO:0000256" key="3">
    <source>
        <dbReference type="ARBA" id="ARBA00023163"/>
    </source>
</evidence>
<evidence type="ECO:0000256" key="1">
    <source>
        <dbReference type="ARBA" id="ARBA00023015"/>
    </source>
</evidence>
<dbReference type="PROSITE" id="PS50043">
    <property type="entry name" value="HTH_LUXR_2"/>
    <property type="match status" value="1"/>
</dbReference>
<keyword evidence="3" id="KW-0804">Transcription</keyword>
<organism evidence="6 7">
    <name type="scientific">Nonomuraea guangzhouensis</name>
    <dbReference type="NCBI Taxonomy" id="1291555"/>
    <lineage>
        <taxon>Bacteria</taxon>
        <taxon>Bacillati</taxon>
        <taxon>Actinomycetota</taxon>
        <taxon>Actinomycetes</taxon>
        <taxon>Streptosporangiales</taxon>
        <taxon>Streptosporangiaceae</taxon>
        <taxon>Nonomuraea</taxon>
    </lineage>
</organism>
<feature type="non-terminal residue" evidence="6">
    <location>
        <position position="1"/>
    </location>
</feature>
<dbReference type="Proteomes" id="UP001597097">
    <property type="component" value="Unassembled WGS sequence"/>
</dbReference>
<dbReference type="Pfam" id="PF00196">
    <property type="entry name" value="GerE"/>
    <property type="match status" value="1"/>
</dbReference>
<dbReference type="PRINTS" id="PR00038">
    <property type="entry name" value="HTHLUXR"/>
</dbReference>
<reference evidence="7" key="1">
    <citation type="journal article" date="2019" name="Int. J. Syst. Evol. Microbiol.">
        <title>The Global Catalogue of Microorganisms (GCM) 10K type strain sequencing project: providing services to taxonomists for standard genome sequencing and annotation.</title>
        <authorList>
            <consortium name="The Broad Institute Genomics Platform"/>
            <consortium name="The Broad Institute Genome Sequencing Center for Infectious Disease"/>
            <person name="Wu L."/>
            <person name="Ma J."/>
        </authorList>
    </citation>
    <scope>NUCLEOTIDE SEQUENCE [LARGE SCALE GENOMIC DNA]</scope>
    <source>
        <strain evidence="7">CGMCC 1.15399</strain>
    </source>
</reference>
<dbReference type="SMART" id="SM00421">
    <property type="entry name" value="HTH_LUXR"/>
    <property type="match status" value="1"/>
</dbReference>
<dbReference type="RefSeq" id="WP_378620002.1">
    <property type="nucleotide sequence ID" value="NZ_JBHUCM010000005.1"/>
</dbReference>
<proteinExistence type="predicted"/>
<evidence type="ECO:0000256" key="4">
    <source>
        <dbReference type="SAM" id="MobiDB-lite"/>
    </source>
</evidence>
<feature type="compositionally biased region" description="Basic residues" evidence="4">
    <location>
        <begin position="87"/>
        <end position="96"/>
    </location>
</feature>
<dbReference type="InterPro" id="IPR016032">
    <property type="entry name" value="Sig_transdc_resp-reg_C-effctor"/>
</dbReference>
<dbReference type="InterPro" id="IPR000792">
    <property type="entry name" value="Tscrpt_reg_LuxR_C"/>
</dbReference>
<evidence type="ECO:0000313" key="6">
    <source>
        <dbReference type="EMBL" id="MFD1536702.1"/>
    </source>
</evidence>
<keyword evidence="2" id="KW-0238">DNA-binding</keyword>
<dbReference type="Gene3D" id="1.10.10.10">
    <property type="entry name" value="Winged helix-like DNA-binding domain superfamily/Winged helix DNA-binding domain"/>
    <property type="match status" value="1"/>
</dbReference>
<dbReference type="PROSITE" id="PS00622">
    <property type="entry name" value="HTH_LUXR_1"/>
    <property type="match status" value="1"/>
</dbReference>
<gene>
    <name evidence="6" type="ORF">ACFSJ0_06640</name>
</gene>
<dbReference type="PANTHER" id="PTHR44688">
    <property type="entry name" value="DNA-BINDING TRANSCRIPTIONAL ACTIVATOR DEVR_DOSR"/>
    <property type="match status" value="1"/>
</dbReference>
<name>A0ABW4G1W3_9ACTN</name>
<dbReference type="PANTHER" id="PTHR44688:SF16">
    <property type="entry name" value="DNA-BINDING TRANSCRIPTIONAL ACTIVATOR DEVR_DOSR"/>
    <property type="match status" value="1"/>
</dbReference>
<dbReference type="EMBL" id="JBHUCM010000005">
    <property type="protein sequence ID" value="MFD1536702.1"/>
    <property type="molecule type" value="Genomic_DNA"/>
</dbReference>
<keyword evidence="7" id="KW-1185">Reference proteome</keyword>
<dbReference type="SUPFAM" id="SSF46894">
    <property type="entry name" value="C-terminal effector domain of the bipartite response regulators"/>
    <property type="match status" value="1"/>
</dbReference>
<evidence type="ECO:0000256" key="2">
    <source>
        <dbReference type="ARBA" id="ARBA00023125"/>
    </source>
</evidence>
<protein>
    <submittedName>
        <fullName evidence="6">LuxR C-terminal-related transcriptional regulator</fullName>
    </submittedName>
</protein>
<dbReference type="InterPro" id="IPR036388">
    <property type="entry name" value="WH-like_DNA-bd_sf"/>
</dbReference>